<evidence type="ECO:0000256" key="1">
    <source>
        <dbReference type="ARBA" id="ARBA00005952"/>
    </source>
</evidence>
<dbReference type="SUPFAM" id="SSF48013">
    <property type="entry name" value="NusB-like"/>
    <property type="match status" value="1"/>
</dbReference>
<dbReference type="EMBL" id="JAGQNY010000015">
    <property type="protein sequence ID" value="MCA9302405.1"/>
    <property type="molecule type" value="Genomic_DNA"/>
</dbReference>
<keyword evidence="2 6" id="KW-0889">Transcription antitermination</keyword>
<dbReference type="InterPro" id="IPR011605">
    <property type="entry name" value="NusB_fam"/>
</dbReference>
<dbReference type="Gene3D" id="1.10.940.10">
    <property type="entry name" value="NusB-like"/>
    <property type="match status" value="1"/>
</dbReference>
<sequence length="152" mass="17116">MKNTKDPRHSARRLAVAVLFSMPQQQEADPDSTYSIENTIETAEDVLGEKDKSYDQRLLFEILNGVQKETDKIDGTISYCAPEWPVDKISKIDLIILRISVFEILYNSNTPQKVAIDEAIELSKEFGNDTSSKFINGVLGAVVDLEKKEVHN</sequence>
<proteinExistence type="inferred from homology"/>
<name>A0A955IXB8_UNCKA</name>
<comment type="similarity">
    <text evidence="1 6">Belongs to the NusB family.</text>
</comment>
<dbReference type="HAMAP" id="MF_00073">
    <property type="entry name" value="NusB"/>
    <property type="match status" value="1"/>
</dbReference>
<dbReference type="Pfam" id="PF01029">
    <property type="entry name" value="NusB"/>
    <property type="match status" value="1"/>
</dbReference>
<dbReference type="Proteomes" id="UP000714817">
    <property type="component" value="Unassembled WGS sequence"/>
</dbReference>
<keyword evidence="3 6" id="KW-0694">RNA-binding</keyword>
<dbReference type="GO" id="GO:0031564">
    <property type="term" value="P:transcription antitermination"/>
    <property type="evidence" value="ECO:0007669"/>
    <property type="project" value="UniProtKB-KW"/>
</dbReference>
<accession>A0A955IXB8</accession>
<gene>
    <name evidence="6 8" type="primary">nusB</name>
    <name evidence="8" type="ORF">KDA10_03555</name>
</gene>
<dbReference type="GO" id="GO:0003723">
    <property type="term" value="F:RNA binding"/>
    <property type="evidence" value="ECO:0007669"/>
    <property type="project" value="UniProtKB-UniRule"/>
</dbReference>
<dbReference type="AlphaFoldDB" id="A0A955IXB8"/>
<evidence type="ECO:0000256" key="2">
    <source>
        <dbReference type="ARBA" id="ARBA00022814"/>
    </source>
</evidence>
<dbReference type="PANTHER" id="PTHR11078:SF3">
    <property type="entry name" value="ANTITERMINATION NUSB DOMAIN-CONTAINING PROTEIN"/>
    <property type="match status" value="1"/>
</dbReference>
<comment type="caution">
    <text evidence="8">The sequence shown here is derived from an EMBL/GenBank/DDBJ whole genome shotgun (WGS) entry which is preliminary data.</text>
</comment>
<evidence type="ECO:0000313" key="9">
    <source>
        <dbReference type="Proteomes" id="UP000714817"/>
    </source>
</evidence>
<dbReference type="InterPro" id="IPR006027">
    <property type="entry name" value="NusB_RsmB_TIM44"/>
</dbReference>
<reference evidence="8" key="1">
    <citation type="submission" date="2020-04" db="EMBL/GenBank/DDBJ databases">
        <authorList>
            <person name="Zhang T."/>
        </authorList>
    </citation>
    <scope>NUCLEOTIDE SEQUENCE</scope>
    <source>
        <strain evidence="8">HKST-UBA80</strain>
    </source>
</reference>
<dbReference type="PANTHER" id="PTHR11078">
    <property type="entry name" value="N UTILIZATION SUBSTANCE PROTEIN B-RELATED"/>
    <property type="match status" value="1"/>
</dbReference>
<protein>
    <recommendedName>
        <fullName evidence="6">Transcription antitermination protein NusB</fullName>
    </recommendedName>
    <alternativeName>
        <fullName evidence="6">Antitermination factor NusB</fullName>
    </alternativeName>
</protein>
<evidence type="ECO:0000256" key="6">
    <source>
        <dbReference type="HAMAP-Rule" id="MF_00073"/>
    </source>
</evidence>
<evidence type="ECO:0000259" key="7">
    <source>
        <dbReference type="Pfam" id="PF01029"/>
    </source>
</evidence>
<dbReference type="GO" id="GO:0005829">
    <property type="term" value="C:cytosol"/>
    <property type="evidence" value="ECO:0007669"/>
    <property type="project" value="TreeGrafter"/>
</dbReference>
<dbReference type="InterPro" id="IPR035926">
    <property type="entry name" value="NusB-like_sf"/>
</dbReference>
<evidence type="ECO:0000256" key="5">
    <source>
        <dbReference type="ARBA" id="ARBA00023163"/>
    </source>
</evidence>
<evidence type="ECO:0000256" key="3">
    <source>
        <dbReference type="ARBA" id="ARBA00022884"/>
    </source>
</evidence>
<dbReference type="GO" id="GO:0006353">
    <property type="term" value="P:DNA-templated transcription termination"/>
    <property type="evidence" value="ECO:0007669"/>
    <property type="project" value="UniProtKB-UniRule"/>
</dbReference>
<feature type="domain" description="NusB/RsmB/TIM44" evidence="7">
    <location>
        <begin position="9"/>
        <end position="143"/>
    </location>
</feature>
<organism evidence="8 9">
    <name type="scientific">candidate division WWE3 bacterium</name>
    <dbReference type="NCBI Taxonomy" id="2053526"/>
    <lineage>
        <taxon>Bacteria</taxon>
        <taxon>Katanobacteria</taxon>
    </lineage>
</organism>
<dbReference type="NCBIfam" id="TIGR01951">
    <property type="entry name" value="nusB"/>
    <property type="match status" value="1"/>
</dbReference>
<evidence type="ECO:0000256" key="4">
    <source>
        <dbReference type="ARBA" id="ARBA00023015"/>
    </source>
</evidence>
<keyword evidence="5 6" id="KW-0804">Transcription</keyword>
<reference evidence="8" key="2">
    <citation type="journal article" date="2021" name="Microbiome">
        <title>Successional dynamics and alternative stable states in a saline activated sludge microbial community over 9 years.</title>
        <authorList>
            <person name="Wang Y."/>
            <person name="Ye J."/>
            <person name="Ju F."/>
            <person name="Liu L."/>
            <person name="Boyd J.A."/>
            <person name="Deng Y."/>
            <person name="Parks D.H."/>
            <person name="Jiang X."/>
            <person name="Yin X."/>
            <person name="Woodcroft B.J."/>
            <person name="Tyson G.W."/>
            <person name="Hugenholtz P."/>
            <person name="Polz M.F."/>
            <person name="Zhang T."/>
        </authorList>
    </citation>
    <scope>NUCLEOTIDE SEQUENCE</scope>
    <source>
        <strain evidence="8">HKST-UBA80</strain>
    </source>
</reference>
<comment type="function">
    <text evidence="6">Involved in transcription antitermination. Required for transcription of ribosomal RNA (rRNA) genes. Binds specifically to the boxA antiterminator sequence of the ribosomal RNA (rrn) operons.</text>
</comment>
<evidence type="ECO:0000313" key="8">
    <source>
        <dbReference type="EMBL" id="MCA9302405.1"/>
    </source>
</evidence>
<keyword evidence="4 6" id="KW-0805">Transcription regulation</keyword>